<evidence type="ECO:0000256" key="2">
    <source>
        <dbReference type="ARBA" id="ARBA00022475"/>
    </source>
</evidence>
<dbReference type="EMBL" id="LZMF01000056">
    <property type="protein sequence ID" value="OBK88583.1"/>
    <property type="molecule type" value="Genomic_DNA"/>
</dbReference>
<dbReference type="Pfam" id="PF03626">
    <property type="entry name" value="COX4_pro"/>
    <property type="match status" value="1"/>
</dbReference>
<evidence type="ECO:0000256" key="6">
    <source>
        <dbReference type="SAM" id="Phobius"/>
    </source>
</evidence>
<evidence type="ECO:0000256" key="5">
    <source>
        <dbReference type="ARBA" id="ARBA00023136"/>
    </source>
</evidence>
<gene>
    <name evidence="7" type="ORF">A5648_21610</name>
</gene>
<name>A0A1A3U123_MYCSD</name>
<evidence type="ECO:0000256" key="3">
    <source>
        <dbReference type="ARBA" id="ARBA00022692"/>
    </source>
</evidence>
<dbReference type="RefSeq" id="WP_065024132.1">
    <property type="nucleotide sequence ID" value="NZ_LZMF01000056.1"/>
</dbReference>
<keyword evidence="2" id="KW-1003">Cell membrane</keyword>
<evidence type="ECO:0000313" key="8">
    <source>
        <dbReference type="Proteomes" id="UP000093759"/>
    </source>
</evidence>
<organism evidence="7 8">
    <name type="scientific">Mycolicibacter sinensis (strain JDM601)</name>
    <name type="common">Mycobacterium sinense</name>
    <dbReference type="NCBI Taxonomy" id="875328"/>
    <lineage>
        <taxon>Bacteria</taxon>
        <taxon>Bacillati</taxon>
        <taxon>Actinomycetota</taxon>
        <taxon>Actinomycetes</taxon>
        <taxon>Mycobacteriales</taxon>
        <taxon>Mycobacteriaceae</taxon>
        <taxon>Mycolicibacter</taxon>
    </lineage>
</organism>
<reference evidence="8" key="1">
    <citation type="submission" date="2016-06" db="EMBL/GenBank/DDBJ databases">
        <authorList>
            <person name="Sutton G."/>
            <person name="Brinkac L."/>
            <person name="Sanka R."/>
            <person name="Adams M."/>
            <person name="Lau E."/>
            <person name="Garcia-Basteiro A."/>
            <person name="Lopez-Varela E."/>
            <person name="Palencia S."/>
        </authorList>
    </citation>
    <scope>NUCLEOTIDE SEQUENCE [LARGE SCALE GENOMIC DNA]</scope>
    <source>
        <strain evidence="8">1274684.2</strain>
    </source>
</reference>
<dbReference type="GO" id="GO:0005886">
    <property type="term" value="C:plasma membrane"/>
    <property type="evidence" value="ECO:0007669"/>
    <property type="project" value="UniProtKB-SubCell"/>
</dbReference>
<evidence type="ECO:0000256" key="4">
    <source>
        <dbReference type="ARBA" id="ARBA00022989"/>
    </source>
</evidence>
<feature type="transmembrane region" description="Helical" evidence="6">
    <location>
        <begin position="77"/>
        <end position="98"/>
    </location>
</feature>
<dbReference type="InterPro" id="IPR005171">
    <property type="entry name" value="Cyt_c_oxidase_su4_prok"/>
</dbReference>
<keyword evidence="4 6" id="KW-1133">Transmembrane helix</keyword>
<dbReference type="Proteomes" id="UP000093759">
    <property type="component" value="Unassembled WGS sequence"/>
</dbReference>
<feature type="transmembrane region" description="Helical" evidence="6">
    <location>
        <begin position="20"/>
        <end position="39"/>
    </location>
</feature>
<sequence>MTVLGYRQHSEGTERSLTRVWLVLVAITIGSWTLAPAHITHVAQASVPVTALVLALTFVKSRMIIGRFMEVHTAPRWLRRATDGWLAALIGAIFVIYLF</sequence>
<comment type="subcellular location">
    <subcellularLocation>
        <location evidence="1">Cell membrane</location>
        <topology evidence="1">Multi-pass membrane protein</topology>
    </subcellularLocation>
</comment>
<evidence type="ECO:0000256" key="1">
    <source>
        <dbReference type="ARBA" id="ARBA00004651"/>
    </source>
</evidence>
<feature type="transmembrane region" description="Helical" evidence="6">
    <location>
        <begin position="45"/>
        <end position="65"/>
    </location>
</feature>
<accession>A0A1A3U123</accession>
<keyword evidence="5 6" id="KW-0472">Membrane</keyword>
<comment type="caution">
    <text evidence="7">The sequence shown here is derived from an EMBL/GenBank/DDBJ whole genome shotgun (WGS) entry which is preliminary data.</text>
</comment>
<proteinExistence type="predicted"/>
<protein>
    <submittedName>
        <fullName evidence="7">Prokaryotic cytochrome C oxidase subunit IV family protein</fullName>
    </submittedName>
</protein>
<evidence type="ECO:0000313" key="7">
    <source>
        <dbReference type="EMBL" id="OBK88583.1"/>
    </source>
</evidence>
<keyword evidence="3 6" id="KW-0812">Transmembrane</keyword>
<dbReference type="AlphaFoldDB" id="A0A1A3U123"/>